<comment type="subunit">
    <text evidence="9">Homodimer.</text>
</comment>
<evidence type="ECO:0000256" key="2">
    <source>
        <dbReference type="ARBA" id="ARBA00022448"/>
    </source>
</evidence>
<comment type="activity regulation">
    <text evidence="9">Requires K(+) for maximal activity.</text>
</comment>
<keyword evidence="7 9" id="KW-0406">Ion transport</keyword>
<sequence>MGEILVPAGAAIIGLLGVVFLIVGILRANPGNEKMRELSRTIQEGAKTFLYREYRTVGILVTVVAIFLCLGPLFGRNVQVNWQTAIAFVIGVLCSALAGWIGMSIATRSNARTTQAATRGLRPALDISFSAGAVTGLSVVCVAFLGLVVVYLVSRVISPVIVEGRIMGNPLMVNGYAMGASLMALFARAGGGIYTKGADMGADLAGKVEAGIPEDDPRNAAVIADNVGDNVGDVAGLGADLLESYVESIIATLAIASSLAIVSLSYLPFYLAAWGIIASLLGVVYVKLIRVEDPQSALNGGTYLGAAFMIAGSFFIVRYFGVSYQGYSIFGPFWAIIGGVISGLAIGKVSEYYTSSKYQPVKDLALSAQSGPAVIVVNGLAVGMLSTLIPVVIVAGATLVGYFVAGMYGIATAALGMLSILGITLAVDSYGPVVDNAGGIAEMTHLPPEVRKITDRLDAVGNTTAAIGKGFAIGSAAFAALGLITAYIATISLLSPNPLILSLADPTVLAGLLIGGMVPYLYGALLAKGVSRLAFEVVGEVRRQFKEIPGLMEGKGKADSSRCVDMATRGALKTMMLPGILAIVFPIGVGFLLGPIALGGFLVGSLVVGLPLGIHTANSGAAMDNAKKYIEEGHFGGKGSDAHKAAVIGDTVGDPLKDTVGPSINILIKLMSVISLVLAPIFVLFH</sequence>
<evidence type="ECO:0000256" key="4">
    <source>
        <dbReference type="ARBA" id="ARBA00022842"/>
    </source>
</evidence>
<protein>
    <recommendedName>
        <fullName evidence="9">Putative K(+)-stimulated pyrophosphate-energized sodium pump</fullName>
        <ecNumber evidence="9">7.2.3.1</ecNumber>
    </recommendedName>
    <alternativeName>
        <fullName evidence="9">Membrane-bound sodium-translocating pyrophosphatase</fullName>
    </alternativeName>
    <alternativeName>
        <fullName evidence="9">Pyrophosphate-energized inorganic pyrophosphatase</fullName>
        <shortName evidence="9">Na(+)-PPase</shortName>
    </alternativeName>
</protein>
<dbReference type="PIRSF" id="PIRSF001265">
    <property type="entry name" value="H+-PPase"/>
    <property type="match status" value="1"/>
</dbReference>
<evidence type="ECO:0000313" key="10">
    <source>
        <dbReference type="EMBL" id="TET47949.1"/>
    </source>
</evidence>
<organism evidence="10 11">
    <name type="scientific">Aerophobetes bacterium</name>
    <dbReference type="NCBI Taxonomy" id="2030807"/>
    <lineage>
        <taxon>Bacteria</taxon>
        <taxon>Candidatus Aerophobota</taxon>
    </lineage>
</organism>
<evidence type="ECO:0000313" key="11">
    <source>
        <dbReference type="Proteomes" id="UP000320679"/>
    </source>
</evidence>
<comment type="catalytic activity">
    <reaction evidence="9">
        <text>Na(+)(in) + diphosphate + H2O = Na(+)(out) + 2 phosphate + H(+)</text>
        <dbReference type="Rhea" id="RHEA:57884"/>
        <dbReference type="ChEBI" id="CHEBI:15377"/>
        <dbReference type="ChEBI" id="CHEBI:15378"/>
        <dbReference type="ChEBI" id="CHEBI:29101"/>
        <dbReference type="ChEBI" id="CHEBI:33019"/>
        <dbReference type="ChEBI" id="CHEBI:43474"/>
        <dbReference type="EC" id="7.2.3.1"/>
    </reaction>
</comment>
<keyword evidence="6 9" id="KW-1133">Transmembrane helix</keyword>
<feature type="transmembrane region" description="Helical" evidence="9">
    <location>
        <begin position="127"/>
        <end position="153"/>
    </location>
</feature>
<evidence type="ECO:0000256" key="1">
    <source>
        <dbReference type="ARBA" id="ARBA00004127"/>
    </source>
</evidence>
<comment type="caution">
    <text evidence="10">The sequence shown here is derived from an EMBL/GenBank/DDBJ whole genome shotgun (WGS) entry which is preliminary data.</text>
</comment>
<evidence type="ECO:0000256" key="3">
    <source>
        <dbReference type="ARBA" id="ARBA00022692"/>
    </source>
</evidence>
<dbReference type="GO" id="GO:0030955">
    <property type="term" value="F:potassium ion binding"/>
    <property type="evidence" value="ECO:0007669"/>
    <property type="project" value="UniProtKB-UniRule"/>
</dbReference>
<reference evidence="10 11" key="1">
    <citation type="submission" date="2019-03" db="EMBL/GenBank/DDBJ databases">
        <title>Metabolic potential of uncultured bacteria and archaea associated with petroleum seepage in deep-sea sediments.</title>
        <authorList>
            <person name="Dong X."/>
            <person name="Hubert C."/>
        </authorList>
    </citation>
    <scope>NUCLEOTIDE SEQUENCE [LARGE SCALE GENOMIC DNA]</scope>
    <source>
        <strain evidence="10">E29_bin78</strain>
    </source>
</reference>
<comment type="caution">
    <text evidence="9">Lacks conserved residue(s) required for the propagation of feature annotation.</text>
</comment>
<dbReference type="GO" id="GO:0012505">
    <property type="term" value="C:endomembrane system"/>
    <property type="evidence" value="ECO:0007669"/>
    <property type="project" value="UniProtKB-SubCell"/>
</dbReference>
<keyword evidence="9" id="KW-0915">Sodium</keyword>
<accession>A0A523UZT6</accession>
<feature type="transmembrane region" description="Helical" evidence="9">
    <location>
        <begin position="301"/>
        <end position="321"/>
    </location>
</feature>
<keyword evidence="4 9" id="KW-0460">Magnesium</keyword>
<feature type="site" description="Determinant of potassium dependence" evidence="9">
    <location>
        <position position="465"/>
    </location>
</feature>
<dbReference type="Proteomes" id="UP000320679">
    <property type="component" value="Unassembled WGS sequence"/>
</dbReference>
<proteinExistence type="inferred from homology"/>
<feature type="transmembrane region" description="Helical" evidence="9">
    <location>
        <begin position="333"/>
        <end position="353"/>
    </location>
</feature>
<dbReference type="NCBIfam" id="NF001960">
    <property type="entry name" value="PRK00733.3-5"/>
    <property type="match status" value="1"/>
</dbReference>
<keyword evidence="9" id="KW-0630">Potassium</keyword>
<name>A0A523UZT6_UNCAE</name>
<dbReference type="GO" id="GO:0005886">
    <property type="term" value="C:plasma membrane"/>
    <property type="evidence" value="ECO:0007669"/>
    <property type="project" value="UniProtKB-SubCell"/>
</dbReference>
<keyword evidence="5 9" id="KW-1278">Translocase</keyword>
<dbReference type="GO" id="GO:0006814">
    <property type="term" value="P:sodium ion transport"/>
    <property type="evidence" value="ECO:0007669"/>
    <property type="project" value="UniProtKB-UniRule"/>
</dbReference>
<dbReference type="GO" id="GO:0004427">
    <property type="term" value="F:inorganic diphosphate phosphatase activity"/>
    <property type="evidence" value="ECO:0007669"/>
    <property type="project" value="UniProtKB-UniRule"/>
</dbReference>
<dbReference type="HAMAP" id="MF_01129">
    <property type="entry name" value="PPase_energized_pump"/>
    <property type="match status" value="1"/>
</dbReference>
<feature type="transmembrane region" description="Helical" evidence="9">
    <location>
        <begin position="500"/>
        <end position="522"/>
    </location>
</feature>
<feature type="transmembrane region" description="Helical" evidence="9">
    <location>
        <begin position="269"/>
        <end position="289"/>
    </location>
</feature>
<keyword evidence="2 9" id="KW-0813">Transport</keyword>
<feature type="transmembrane region" description="Helical" evidence="9">
    <location>
        <begin position="666"/>
        <end position="685"/>
    </location>
</feature>
<feature type="transmembrane region" description="Helical" evidence="9">
    <location>
        <begin position="471"/>
        <end position="494"/>
    </location>
</feature>
<evidence type="ECO:0000256" key="8">
    <source>
        <dbReference type="ARBA" id="ARBA00023136"/>
    </source>
</evidence>
<feature type="transmembrane region" description="Helical" evidence="9">
    <location>
        <begin position="86"/>
        <end position="106"/>
    </location>
</feature>
<evidence type="ECO:0000256" key="6">
    <source>
        <dbReference type="ARBA" id="ARBA00022989"/>
    </source>
</evidence>
<feature type="transmembrane region" description="Helical" evidence="9">
    <location>
        <begin position="57"/>
        <end position="74"/>
    </location>
</feature>
<gene>
    <name evidence="9" type="primary">hppA</name>
    <name evidence="10" type="ORF">E3J59_01390</name>
</gene>
<keyword evidence="9" id="KW-0739">Sodium transport</keyword>
<evidence type="ECO:0000256" key="5">
    <source>
        <dbReference type="ARBA" id="ARBA00022967"/>
    </source>
</evidence>
<dbReference type="GO" id="GO:0009678">
    <property type="term" value="F:diphosphate hydrolysis-driven proton transmembrane transporter activity"/>
    <property type="evidence" value="ECO:0007669"/>
    <property type="project" value="UniProtKB-UniRule"/>
</dbReference>
<feature type="transmembrane region" description="Helical" evidence="9">
    <location>
        <begin position="579"/>
        <end position="603"/>
    </location>
</feature>
<dbReference type="InterPro" id="IPR004131">
    <property type="entry name" value="PPase-energised_H-pump"/>
</dbReference>
<dbReference type="EMBL" id="SOJK01000063">
    <property type="protein sequence ID" value="TET47949.1"/>
    <property type="molecule type" value="Genomic_DNA"/>
</dbReference>
<dbReference type="PANTHER" id="PTHR31998">
    <property type="entry name" value="K(+)-INSENSITIVE PYROPHOSPHATE-ENERGIZED PROTON PUMP"/>
    <property type="match status" value="1"/>
</dbReference>
<comment type="subcellular location">
    <subcellularLocation>
        <location evidence="9">Cell membrane</location>
        <topology evidence="9">Multi-pass membrane protein</topology>
    </subcellularLocation>
    <subcellularLocation>
        <location evidence="1">Endomembrane system</location>
        <topology evidence="1">Multi-pass membrane protein</topology>
    </subcellularLocation>
</comment>
<comment type="cofactor">
    <cofactor evidence="9">
        <name>Mg(2+)</name>
        <dbReference type="ChEBI" id="CHEBI:18420"/>
    </cofactor>
</comment>
<feature type="transmembrane region" description="Helical" evidence="9">
    <location>
        <begin position="374"/>
        <end position="399"/>
    </location>
</feature>
<keyword evidence="10" id="KW-0378">Hydrolase</keyword>
<dbReference type="GO" id="GO:0000287">
    <property type="term" value="F:magnesium ion binding"/>
    <property type="evidence" value="ECO:0007669"/>
    <property type="project" value="UniProtKB-UniRule"/>
</dbReference>
<dbReference type="AlphaFoldDB" id="A0A523UZT6"/>
<evidence type="ECO:0000256" key="7">
    <source>
        <dbReference type="ARBA" id="ARBA00023065"/>
    </source>
</evidence>
<dbReference type="NCBIfam" id="TIGR01104">
    <property type="entry name" value="V_PPase"/>
    <property type="match status" value="1"/>
</dbReference>
<evidence type="ECO:0000256" key="9">
    <source>
        <dbReference type="HAMAP-Rule" id="MF_01129"/>
    </source>
</evidence>
<keyword evidence="3 9" id="KW-0812">Transmembrane</keyword>
<feature type="transmembrane region" description="Helical" evidence="9">
    <location>
        <begin position="6"/>
        <end position="26"/>
    </location>
</feature>
<feature type="transmembrane region" description="Helical" evidence="9">
    <location>
        <begin position="405"/>
        <end position="427"/>
    </location>
</feature>
<keyword evidence="9" id="KW-1003">Cell membrane</keyword>
<dbReference type="Pfam" id="PF03030">
    <property type="entry name" value="H_PPase"/>
    <property type="match status" value="1"/>
</dbReference>
<comment type="similarity">
    <text evidence="9">Belongs to the H(+)-translocating pyrophosphatase (TC 3.A.10) family. K(+)-stimulated subfamily.</text>
</comment>
<keyword evidence="8 9" id="KW-0472">Membrane</keyword>
<dbReference type="EC" id="7.2.3.1" evidence="9"/>
<comment type="function">
    <text evidence="9">Sodium pump that utilizes the energy of pyrophosphate hydrolysis as the driving force for Na(+) movement across the membrane.</text>
</comment>